<accession>A0A662ZLR1</accession>
<evidence type="ECO:0000313" key="2">
    <source>
        <dbReference type="Proteomes" id="UP000243745"/>
    </source>
</evidence>
<keyword evidence="2" id="KW-1185">Reference proteome</keyword>
<evidence type="ECO:0000313" key="1">
    <source>
        <dbReference type="EMBL" id="SFP81389.1"/>
    </source>
</evidence>
<organism evidence="1 2">
    <name type="scientific">Ruminobacter amylophilus</name>
    <dbReference type="NCBI Taxonomy" id="867"/>
    <lineage>
        <taxon>Bacteria</taxon>
        <taxon>Pseudomonadati</taxon>
        <taxon>Pseudomonadota</taxon>
        <taxon>Gammaproteobacteria</taxon>
        <taxon>Aeromonadales</taxon>
        <taxon>Succinivibrionaceae</taxon>
        <taxon>Ruminobacter</taxon>
    </lineage>
</organism>
<dbReference type="AlphaFoldDB" id="A0A662ZLR1"/>
<dbReference type="Proteomes" id="UP000243745">
    <property type="component" value="Unassembled WGS sequence"/>
</dbReference>
<name>A0A662ZLR1_9GAMM</name>
<sequence>MYLVKCCQVPNKHGILIRCPDSNKCSDCPFGVKAEDRRLTIVNYSEPEELAISISALDGIENEMDLELISKEINRKDPKAGRVFDLLAFHGYQLEGIARSEKLNTKLSFMSAVQK</sequence>
<reference evidence="1 2" key="1">
    <citation type="submission" date="2016-10" db="EMBL/GenBank/DDBJ databases">
        <authorList>
            <person name="Varghese N."/>
            <person name="Submissions S."/>
        </authorList>
    </citation>
    <scope>NUCLEOTIDE SEQUENCE [LARGE SCALE GENOMIC DNA]</scope>
    <source>
        <strain evidence="1 2">DSM 1361</strain>
    </source>
</reference>
<proteinExistence type="predicted"/>
<gene>
    <name evidence="1" type="ORF">SAMN02910344_02350</name>
</gene>
<dbReference type="EMBL" id="FOXF01000098">
    <property type="protein sequence ID" value="SFP81389.1"/>
    <property type="molecule type" value="Genomic_DNA"/>
</dbReference>
<protein>
    <submittedName>
        <fullName evidence="1">Uncharacterized protein</fullName>
    </submittedName>
</protein>